<proteinExistence type="predicted"/>
<name>A0ABS6FAH3_9FIRM</name>
<dbReference type="PANTHER" id="PTHR43674">
    <property type="entry name" value="NITRILASE C965.09-RELATED"/>
    <property type="match status" value="1"/>
</dbReference>
<dbReference type="PANTHER" id="PTHR43674:SF2">
    <property type="entry name" value="BETA-UREIDOPROPIONASE"/>
    <property type="match status" value="1"/>
</dbReference>
<accession>A0ABS6FAH3</accession>
<sequence length="274" mass="30923">MSRNVTVGLVQMDCAMLDKEANLSKAKDFIEQAAQQHTDIICFPEMFSTGYSPSIIGPKYIDIAEEPDGATFAFLAELAKKHSMYIVAPIVLKSKIPGLLYNGLIVISRDGQLMGTYNKTHLWAGERFWFRAGDRYPVFDMDFGKVGLMICYDGGFPEVSRILALSGAELILCPSAFPIRDKDMWDTYFGSRSLENCCFVAGINRVGTEGDCHMFGNNKIYNFRGHLLAEAPVDEEFLLVHTIDMDDVAYHRATDVPYLQDRRVETYQKIAEMY</sequence>
<dbReference type="EMBL" id="JAHLQN010000001">
    <property type="protein sequence ID" value="MBU5627177.1"/>
    <property type="molecule type" value="Genomic_DNA"/>
</dbReference>
<feature type="domain" description="CN hydrolase" evidence="1">
    <location>
        <begin position="5"/>
        <end position="245"/>
    </location>
</feature>
<evidence type="ECO:0000313" key="3">
    <source>
        <dbReference type="Proteomes" id="UP000787672"/>
    </source>
</evidence>
<dbReference type="InterPro" id="IPR050345">
    <property type="entry name" value="Aliph_Amidase/BUP"/>
</dbReference>
<organism evidence="2 3">
    <name type="scientific">Dysosmobacter acutus</name>
    <dbReference type="NCBI Taxonomy" id="2841504"/>
    <lineage>
        <taxon>Bacteria</taxon>
        <taxon>Bacillati</taxon>
        <taxon>Bacillota</taxon>
        <taxon>Clostridia</taxon>
        <taxon>Eubacteriales</taxon>
        <taxon>Oscillospiraceae</taxon>
        <taxon>Dysosmobacter</taxon>
    </lineage>
</organism>
<keyword evidence="3" id="KW-1185">Reference proteome</keyword>
<reference evidence="2 3" key="1">
    <citation type="submission" date="2021-06" db="EMBL/GenBank/DDBJ databases">
        <authorList>
            <person name="Sun Q."/>
            <person name="Li D."/>
        </authorList>
    </citation>
    <scope>NUCLEOTIDE SEQUENCE [LARGE SCALE GENOMIC DNA]</scope>
    <source>
        <strain evidence="2 3">MSJ-2</strain>
    </source>
</reference>
<comment type="caution">
    <text evidence="2">The sequence shown here is derived from an EMBL/GenBank/DDBJ whole genome shotgun (WGS) entry which is preliminary data.</text>
</comment>
<dbReference type="Pfam" id="PF00795">
    <property type="entry name" value="CN_hydrolase"/>
    <property type="match status" value="1"/>
</dbReference>
<dbReference type="InterPro" id="IPR003010">
    <property type="entry name" value="C-N_Hydrolase"/>
</dbReference>
<gene>
    <name evidence="2" type="ORF">KQI82_09685</name>
</gene>
<dbReference type="GO" id="GO:0016787">
    <property type="term" value="F:hydrolase activity"/>
    <property type="evidence" value="ECO:0007669"/>
    <property type="project" value="UniProtKB-KW"/>
</dbReference>
<dbReference type="RefSeq" id="WP_216632562.1">
    <property type="nucleotide sequence ID" value="NZ_JAHLQN010000001.1"/>
</dbReference>
<dbReference type="Proteomes" id="UP000787672">
    <property type="component" value="Unassembled WGS sequence"/>
</dbReference>
<evidence type="ECO:0000259" key="1">
    <source>
        <dbReference type="PROSITE" id="PS50263"/>
    </source>
</evidence>
<dbReference type="PROSITE" id="PS50263">
    <property type="entry name" value="CN_HYDROLASE"/>
    <property type="match status" value="1"/>
</dbReference>
<evidence type="ECO:0000313" key="2">
    <source>
        <dbReference type="EMBL" id="MBU5627177.1"/>
    </source>
</evidence>
<protein>
    <submittedName>
        <fullName evidence="2">Carbon-nitrogen hydrolase</fullName>
    </submittedName>
</protein>
<keyword evidence="2" id="KW-0378">Hydrolase</keyword>